<dbReference type="KEGG" id="ftj:FTUN_1399"/>
<dbReference type="AlphaFoldDB" id="A0A6M5YIN9"/>
<keyword evidence="1" id="KW-0812">Transmembrane</keyword>
<accession>A0A6M5YIN9</accession>
<feature type="transmembrane region" description="Helical" evidence="1">
    <location>
        <begin position="60"/>
        <end position="79"/>
    </location>
</feature>
<sequence length="468" mass="49635">MSSTLAVIGHVVLDLLLGWALLGLRTVGPPGAVHLPAAFLLGLYAETLFVGSLVLCGVPLLPAMVVMAAVAAAVIAAAARRGALKAPRGSVPPLRWYEWLVLVSVAEKVAFACWQLARLPLYFDDASTHWSGRARALFGGVNWSVDPESPVWLGTRGGLGHRHYPLLAIVWRAETAVVSGGWDDLLARADGVLFLVALVATVWAAVWDFSRSRWLAALGAFVTAAIPLLAWHAAAGYSDIAVAAFSFASLAALLRREWLLAGVLAAGAAWSKNDGLVLFLPATLVGTCLLAGPGRPERLRAVAWFLGGCATLAPWLVAKYVLSLGVTPNDDKLSWHPDTFELLWDYVVTGPTSSILWVGVGIGICGGSRALLRDRTGRALLAALAVTCVATFFVFGCTSAHVWLSNQMTVHRIMLQIAPLAVFVSFYAAWLRIRPDHGGVALPVRTASVPARATGPSRSIPKPGSATR</sequence>
<dbReference type="EMBL" id="CP053452">
    <property type="protein sequence ID" value="QJW93885.1"/>
    <property type="molecule type" value="Genomic_DNA"/>
</dbReference>
<evidence type="ECO:0000256" key="1">
    <source>
        <dbReference type="SAM" id="Phobius"/>
    </source>
</evidence>
<dbReference type="RefSeq" id="WP_171469991.1">
    <property type="nucleotide sequence ID" value="NZ_CP053452.2"/>
</dbReference>
<organism evidence="2 3">
    <name type="scientific">Frigoriglobus tundricola</name>
    <dbReference type="NCBI Taxonomy" id="2774151"/>
    <lineage>
        <taxon>Bacteria</taxon>
        <taxon>Pseudomonadati</taxon>
        <taxon>Planctomycetota</taxon>
        <taxon>Planctomycetia</taxon>
        <taxon>Gemmatales</taxon>
        <taxon>Gemmataceae</taxon>
        <taxon>Frigoriglobus</taxon>
    </lineage>
</organism>
<gene>
    <name evidence="2" type="ORF">FTUN_1399</name>
</gene>
<feature type="transmembrane region" description="Helical" evidence="1">
    <location>
        <begin position="214"/>
        <end position="231"/>
    </location>
</feature>
<feature type="transmembrane region" description="Helical" evidence="1">
    <location>
        <begin position="31"/>
        <end position="54"/>
    </location>
</feature>
<feature type="transmembrane region" description="Helical" evidence="1">
    <location>
        <begin position="342"/>
        <end position="367"/>
    </location>
</feature>
<keyword evidence="3" id="KW-1185">Reference proteome</keyword>
<name>A0A6M5YIN9_9BACT</name>
<keyword evidence="1" id="KW-1133">Transmembrane helix</keyword>
<dbReference type="Proteomes" id="UP000503447">
    <property type="component" value="Chromosome"/>
</dbReference>
<feature type="transmembrane region" description="Helical" evidence="1">
    <location>
        <begin position="301"/>
        <end position="322"/>
    </location>
</feature>
<evidence type="ECO:0000313" key="3">
    <source>
        <dbReference type="Proteomes" id="UP000503447"/>
    </source>
</evidence>
<feature type="transmembrane region" description="Helical" evidence="1">
    <location>
        <begin position="410"/>
        <end position="430"/>
    </location>
</feature>
<protein>
    <recommendedName>
        <fullName evidence="4">Glycosyltransferase RgtA/B/C/D-like domain-containing protein</fullName>
    </recommendedName>
</protein>
<feature type="transmembrane region" description="Helical" evidence="1">
    <location>
        <begin position="185"/>
        <end position="207"/>
    </location>
</feature>
<evidence type="ECO:0008006" key="4">
    <source>
        <dbReference type="Google" id="ProtNLM"/>
    </source>
</evidence>
<evidence type="ECO:0000313" key="2">
    <source>
        <dbReference type="EMBL" id="QJW93885.1"/>
    </source>
</evidence>
<keyword evidence="1" id="KW-0472">Membrane</keyword>
<feature type="transmembrane region" description="Helical" evidence="1">
    <location>
        <begin position="379"/>
        <end position="404"/>
    </location>
</feature>
<feature type="transmembrane region" description="Helical" evidence="1">
    <location>
        <begin position="6"/>
        <end position="24"/>
    </location>
</feature>
<proteinExistence type="predicted"/>
<reference evidence="3" key="1">
    <citation type="submission" date="2020-05" db="EMBL/GenBank/DDBJ databases">
        <title>Frigoriglobus tundricola gen. nov., sp. nov., a psychrotolerant cellulolytic planctomycete of the family Gemmataceae with two divergent copies of 16S rRNA gene.</title>
        <authorList>
            <person name="Kulichevskaya I.S."/>
            <person name="Ivanova A.A."/>
            <person name="Naumoff D.G."/>
            <person name="Beletsky A.V."/>
            <person name="Rijpstra W.I.C."/>
            <person name="Sinninghe Damste J.S."/>
            <person name="Mardanov A.V."/>
            <person name="Ravin N.V."/>
            <person name="Dedysh S.N."/>
        </authorList>
    </citation>
    <scope>NUCLEOTIDE SEQUENCE [LARGE SCALE GENOMIC DNA]</scope>
    <source>
        <strain evidence="3">PL17</strain>
    </source>
</reference>